<reference evidence="2" key="1">
    <citation type="submission" date="2023-05" db="EMBL/GenBank/DDBJ databases">
        <authorList>
            <person name="Stuckert A."/>
        </authorList>
    </citation>
    <scope>NUCLEOTIDE SEQUENCE</scope>
</reference>
<evidence type="ECO:0000313" key="3">
    <source>
        <dbReference type="Proteomes" id="UP001162483"/>
    </source>
</evidence>
<feature type="signal peptide" evidence="1">
    <location>
        <begin position="1"/>
        <end position="26"/>
    </location>
</feature>
<keyword evidence="1" id="KW-0732">Signal</keyword>
<organism evidence="2 3">
    <name type="scientific">Staurois parvus</name>
    <dbReference type="NCBI Taxonomy" id="386267"/>
    <lineage>
        <taxon>Eukaryota</taxon>
        <taxon>Metazoa</taxon>
        <taxon>Chordata</taxon>
        <taxon>Craniata</taxon>
        <taxon>Vertebrata</taxon>
        <taxon>Euteleostomi</taxon>
        <taxon>Amphibia</taxon>
        <taxon>Batrachia</taxon>
        <taxon>Anura</taxon>
        <taxon>Neobatrachia</taxon>
        <taxon>Ranoidea</taxon>
        <taxon>Ranidae</taxon>
        <taxon>Staurois</taxon>
    </lineage>
</organism>
<evidence type="ECO:0000313" key="2">
    <source>
        <dbReference type="EMBL" id="CAI9575748.1"/>
    </source>
</evidence>
<proteinExistence type="predicted"/>
<feature type="chain" id="PRO_5046177127" evidence="1">
    <location>
        <begin position="27"/>
        <end position="96"/>
    </location>
</feature>
<keyword evidence="3" id="KW-1185">Reference proteome</keyword>
<dbReference type="Proteomes" id="UP001162483">
    <property type="component" value="Unassembled WGS sequence"/>
</dbReference>
<accession>A0ABN9DWM8</accession>
<dbReference type="EMBL" id="CATNWA010014774">
    <property type="protein sequence ID" value="CAI9575748.1"/>
    <property type="molecule type" value="Genomic_DNA"/>
</dbReference>
<gene>
    <name evidence="2" type="ORF">SPARVUS_LOCUS8239186</name>
</gene>
<protein>
    <submittedName>
        <fullName evidence="2">Uncharacterized protein</fullName>
    </submittedName>
</protein>
<feature type="non-terminal residue" evidence="2">
    <location>
        <position position="1"/>
    </location>
</feature>
<sequence length="96" mass="10384">THVTYCHAHWIRVILSLILFKQKLQTCLYLPAVCSGFAQSSLDPALPGSHAGPPSCWVTPQQAGCYGGTRCSVCSFTHGAVAWPRPLSSHWLTGCD</sequence>
<name>A0ABN9DWM8_9NEOB</name>
<comment type="caution">
    <text evidence="2">The sequence shown here is derived from an EMBL/GenBank/DDBJ whole genome shotgun (WGS) entry which is preliminary data.</text>
</comment>
<evidence type="ECO:0000256" key="1">
    <source>
        <dbReference type="SAM" id="SignalP"/>
    </source>
</evidence>